<feature type="non-terminal residue" evidence="4">
    <location>
        <position position="1"/>
    </location>
</feature>
<dbReference type="SUPFAM" id="SSF53613">
    <property type="entry name" value="Ribokinase-like"/>
    <property type="match status" value="1"/>
</dbReference>
<dbReference type="PROSITE" id="PS00584">
    <property type="entry name" value="PFKB_KINASES_2"/>
    <property type="match status" value="1"/>
</dbReference>
<gene>
    <name evidence="4" type="ORF">S01H1_19402</name>
</gene>
<comment type="caution">
    <text evidence="4">The sequence shown here is derived from an EMBL/GenBank/DDBJ whole genome shotgun (WGS) entry which is preliminary data.</text>
</comment>
<evidence type="ECO:0000259" key="3">
    <source>
        <dbReference type="Pfam" id="PF00294"/>
    </source>
</evidence>
<accession>X0TKB7</accession>
<dbReference type="InterPro" id="IPR002173">
    <property type="entry name" value="Carboh/pur_kinase_PfkB_CS"/>
</dbReference>
<proteinExistence type="predicted"/>
<sequence>QFSDSEFIFLAATHPLLQQDLVKQLTSPKLIVADTRDMWIENDREELVKTLGMVNGAILNDFEARLLTGINNLVLAGQRIIEWGPVFVVIKKGEHGSMLVTKYDTAALPAFPTTEVKDPTGAGDSFAGGMMGYLATQSGFDFKILKYSLAVGTITASFTIEDFSLRRIRDITMQDIDQRLKEYSKMLNIY</sequence>
<keyword evidence="2" id="KW-0418">Kinase</keyword>
<dbReference type="AlphaFoldDB" id="X0TKB7"/>
<keyword evidence="1" id="KW-0808">Transferase</keyword>
<dbReference type="GO" id="GO:0005829">
    <property type="term" value="C:cytosol"/>
    <property type="evidence" value="ECO:0007669"/>
    <property type="project" value="TreeGrafter"/>
</dbReference>
<dbReference type="Gene3D" id="3.40.1190.20">
    <property type="match status" value="1"/>
</dbReference>
<dbReference type="PANTHER" id="PTHR10584:SF166">
    <property type="entry name" value="RIBOKINASE"/>
    <property type="match status" value="1"/>
</dbReference>
<evidence type="ECO:0000256" key="1">
    <source>
        <dbReference type="ARBA" id="ARBA00022679"/>
    </source>
</evidence>
<dbReference type="PANTHER" id="PTHR10584">
    <property type="entry name" value="SUGAR KINASE"/>
    <property type="match status" value="1"/>
</dbReference>
<evidence type="ECO:0000313" key="4">
    <source>
        <dbReference type="EMBL" id="GAF93978.1"/>
    </source>
</evidence>
<reference evidence="4" key="1">
    <citation type="journal article" date="2014" name="Front. Microbiol.">
        <title>High frequency of phylogenetically diverse reductive dehalogenase-homologous genes in deep subseafloor sedimentary metagenomes.</title>
        <authorList>
            <person name="Kawai M."/>
            <person name="Futagami T."/>
            <person name="Toyoda A."/>
            <person name="Takaki Y."/>
            <person name="Nishi S."/>
            <person name="Hori S."/>
            <person name="Arai W."/>
            <person name="Tsubouchi T."/>
            <person name="Morono Y."/>
            <person name="Uchiyama I."/>
            <person name="Ito T."/>
            <person name="Fujiyama A."/>
            <person name="Inagaki F."/>
            <person name="Takami H."/>
        </authorList>
    </citation>
    <scope>NUCLEOTIDE SEQUENCE</scope>
    <source>
        <strain evidence="4">Expedition CK06-06</strain>
    </source>
</reference>
<name>X0TKB7_9ZZZZ</name>
<organism evidence="4">
    <name type="scientific">marine sediment metagenome</name>
    <dbReference type="NCBI Taxonomy" id="412755"/>
    <lineage>
        <taxon>unclassified sequences</taxon>
        <taxon>metagenomes</taxon>
        <taxon>ecological metagenomes</taxon>
    </lineage>
</organism>
<dbReference type="Pfam" id="PF00294">
    <property type="entry name" value="PfkB"/>
    <property type="match status" value="1"/>
</dbReference>
<dbReference type="EMBL" id="BARS01010475">
    <property type="protein sequence ID" value="GAF93978.1"/>
    <property type="molecule type" value="Genomic_DNA"/>
</dbReference>
<dbReference type="GO" id="GO:0016301">
    <property type="term" value="F:kinase activity"/>
    <property type="evidence" value="ECO:0007669"/>
    <property type="project" value="UniProtKB-KW"/>
</dbReference>
<protein>
    <recommendedName>
        <fullName evidence="3">Carbohydrate kinase PfkB domain-containing protein</fullName>
    </recommendedName>
</protein>
<dbReference type="InterPro" id="IPR011611">
    <property type="entry name" value="PfkB_dom"/>
</dbReference>
<feature type="domain" description="Carbohydrate kinase PfkB" evidence="3">
    <location>
        <begin position="44"/>
        <end position="164"/>
    </location>
</feature>
<dbReference type="InterPro" id="IPR029056">
    <property type="entry name" value="Ribokinase-like"/>
</dbReference>
<evidence type="ECO:0000256" key="2">
    <source>
        <dbReference type="ARBA" id="ARBA00022777"/>
    </source>
</evidence>